<dbReference type="PANTHER" id="PTHR43081">
    <property type="entry name" value="ADENYLATE CYCLASE, TERMINAL-DIFFERENTIATION SPECIFIC-RELATED"/>
    <property type="match status" value="1"/>
</dbReference>
<evidence type="ECO:0000313" key="2">
    <source>
        <dbReference type="EMBL" id="MBD3662508.1"/>
    </source>
</evidence>
<dbReference type="PROSITE" id="PS50125">
    <property type="entry name" value="GUANYLATE_CYCLASE_2"/>
    <property type="match status" value="1"/>
</dbReference>
<dbReference type="SMART" id="SM00044">
    <property type="entry name" value="CYCc"/>
    <property type="match status" value="1"/>
</dbReference>
<dbReference type="GO" id="GO:0035556">
    <property type="term" value="P:intracellular signal transduction"/>
    <property type="evidence" value="ECO:0007669"/>
    <property type="project" value="InterPro"/>
</dbReference>
<feature type="domain" description="Guanylate cyclase" evidence="1">
    <location>
        <begin position="7"/>
        <end position="115"/>
    </location>
</feature>
<dbReference type="Gene3D" id="1.25.40.10">
    <property type="entry name" value="Tetratricopeptide repeat domain"/>
    <property type="match status" value="1"/>
</dbReference>
<comment type="caution">
    <text evidence="2">The sequence shown here is derived from an EMBL/GenBank/DDBJ whole genome shotgun (WGS) entry which is preliminary data.</text>
</comment>
<dbReference type="AlphaFoldDB" id="A0A927CZX4"/>
<dbReference type="GO" id="GO:0006171">
    <property type="term" value="P:cAMP biosynthetic process"/>
    <property type="evidence" value="ECO:0007669"/>
    <property type="project" value="TreeGrafter"/>
</dbReference>
<sequence>MPRKLAAILAADVVGYSRMIAANETATLDALDTLRAEVFGPVFTDHHGTIVKSMGDGWLVAFESAVAAVNAAMQVQDRLTDHPTITLRIGIHIGDVVHNEHDLYGDGINIAARLESIAPKGGITISDAVYSSLDGTLSPSFEAAGAQKLKNIDRPIITWVRTPSGGAIQQRTPAQDVVSALPRLRIEPTANSDPRAELRDTADALSADFDTYFSSINWLQANIKSTPIPDAYALRPVLRARGERIRLETRLYSPAGDTLWTHKSDTTLDEAFDWQDSVIAEIADHCIGLILEAETTRIMALPDEDLTAEQCLLMGIITWRDFGRDSYIRSVQFHERAMIAKPDMADAYAEALIVLQAGRTVTSSDILQEYFDKIPAWIEAARPLAPGHAMLTLAIAVATYAQEKKVIPLKEAIAQTLRLAPFDARVLSFCGWANLWSGQTQDAYDCFHKSLEFGRLGPFYVASLGGAASASLQLGKDEKALALVDKGLALSDLYPTFYMVRTAALAHLGRLDEARIALEEYRKLEPERTLANWAATNNYGGSEGGKRYFEGMKMAGMP</sequence>
<dbReference type="CDD" id="cd07302">
    <property type="entry name" value="CHD"/>
    <property type="match status" value="1"/>
</dbReference>
<dbReference type="RefSeq" id="WP_191073538.1">
    <property type="nucleotide sequence ID" value="NZ_JACTAG010000001.1"/>
</dbReference>
<dbReference type="PANTHER" id="PTHR43081:SF19">
    <property type="entry name" value="PH-SENSITIVE ADENYLATE CYCLASE RV1264"/>
    <property type="match status" value="1"/>
</dbReference>
<dbReference type="InterPro" id="IPR050697">
    <property type="entry name" value="Adenylyl/Guanylyl_Cyclase_3/4"/>
</dbReference>
<dbReference type="InterPro" id="IPR001054">
    <property type="entry name" value="A/G_cyclase"/>
</dbReference>
<proteinExistence type="predicted"/>
<dbReference type="InterPro" id="IPR029787">
    <property type="entry name" value="Nucleotide_cyclase"/>
</dbReference>
<reference evidence="2" key="1">
    <citation type="submission" date="2020-08" db="EMBL/GenBank/DDBJ databases">
        <title>Sulfitobacter aestuariivivens sp. nov., isolated from a tidal flat.</title>
        <authorList>
            <person name="Park S."/>
            <person name="Yoon J.-H."/>
        </authorList>
    </citation>
    <scope>NUCLEOTIDE SEQUENCE</scope>
    <source>
        <strain evidence="2">TSTF-M16</strain>
    </source>
</reference>
<name>A0A927CZX4_9RHOB</name>
<dbReference type="InterPro" id="IPR011990">
    <property type="entry name" value="TPR-like_helical_dom_sf"/>
</dbReference>
<dbReference type="EMBL" id="JACTAG010000001">
    <property type="protein sequence ID" value="MBD3662508.1"/>
    <property type="molecule type" value="Genomic_DNA"/>
</dbReference>
<organism evidence="2 3">
    <name type="scientific">Sulfitobacter aestuariivivens</name>
    <dbReference type="NCBI Taxonomy" id="2766981"/>
    <lineage>
        <taxon>Bacteria</taxon>
        <taxon>Pseudomonadati</taxon>
        <taxon>Pseudomonadota</taxon>
        <taxon>Alphaproteobacteria</taxon>
        <taxon>Rhodobacterales</taxon>
        <taxon>Roseobacteraceae</taxon>
        <taxon>Sulfitobacter</taxon>
    </lineage>
</organism>
<evidence type="ECO:0000313" key="3">
    <source>
        <dbReference type="Proteomes" id="UP000635142"/>
    </source>
</evidence>
<dbReference type="SUPFAM" id="SSF55073">
    <property type="entry name" value="Nucleotide cyclase"/>
    <property type="match status" value="1"/>
</dbReference>
<protein>
    <recommendedName>
        <fullName evidence="1">Guanylate cyclase domain-containing protein</fullName>
    </recommendedName>
</protein>
<dbReference type="Pfam" id="PF00211">
    <property type="entry name" value="Guanylate_cyc"/>
    <property type="match status" value="1"/>
</dbReference>
<accession>A0A927CZX4</accession>
<dbReference type="SUPFAM" id="SSF48452">
    <property type="entry name" value="TPR-like"/>
    <property type="match status" value="1"/>
</dbReference>
<dbReference type="GO" id="GO:0004016">
    <property type="term" value="F:adenylate cyclase activity"/>
    <property type="evidence" value="ECO:0007669"/>
    <property type="project" value="UniProtKB-ARBA"/>
</dbReference>
<dbReference type="Proteomes" id="UP000635142">
    <property type="component" value="Unassembled WGS sequence"/>
</dbReference>
<dbReference type="Gene3D" id="3.30.70.1230">
    <property type="entry name" value="Nucleotide cyclase"/>
    <property type="match status" value="1"/>
</dbReference>
<gene>
    <name evidence="2" type="ORF">H9Q16_01080</name>
</gene>
<keyword evidence="3" id="KW-1185">Reference proteome</keyword>
<evidence type="ECO:0000259" key="1">
    <source>
        <dbReference type="PROSITE" id="PS50125"/>
    </source>
</evidence>